<evidence type="ECO:0000313" key="12">
    <source>
        <dbReference type="Proteomes" id="UP000777438"/>
    </source>
</evidence>
<dbReference type="AlphaFoldDB" id="A0A9P8W3Q4"/>
<sequence>MGTGITSILLYTFPFREEWLGTVACILFALNCCLFFNFIIMCILRYMMYPELWMLMLTHPTESMFLGTFPMGLATIINMMVLVLVPRSDDWVAWVTWGIWIFDAIVSVLTAVVIPYIVTAHANESPLQSMTAAWLLPIVACVVAASSGAMVADVLPHIYCSYWTVLVSYMLWAIGVSLALMVMTIYLQRIMLHGLPPQAAIGTVFLPIGPLGQGGFGISKLGVVSEILFEEIEALDHFVGRVFYDVGLFVALMMWSFGLVWIFFAFAAFTRSERGAFNLGLWALTFPLGVFANCTVQLGDELSSHFFWVVGMLITGIVCFNWLMVSCRTIKAVYNGTVFVSPAVKDYEAKQTEDTGRRSATDSWTL</sequence>
<feature type="transmembrane region" description="Helical" evidence="10">
    <location>
        <begin position="242"/>
        <end position="267"/>
    </location>
</feature>
<keyword evidence="3" id="KW-0813">Transport</keyword>
<evidence type="ECO:0000256" key="5">
    <source>
        <dbReference type="ARBA" id="ARBA00022692"/>
    </source>
</evidence>
<dbReference type="PANTHER" id="PTHR31686">
    <property type="match status" value="1"/>
</dbReference>
<dbReference type="FunFam" id="1.50.10.150:FF:000004">
    <property type="entry name" value="Malic acid transporter"/>
    <property type="match status" value="1"/>
</dbReference>
<dbReference type="GO" id="GO:0005886">
    <property type="term" value="C:plasma membrane"/>
    <property type="evidence" value="ECO:0007669"/>
    <property type="project" value="UniProtKB-SubCell"/>
</dbReference>
<evidence type="ECO:0000256" key="1">
    <source>
        <dbReference type="ARBA" id="ARBA00004651"/>
    </source>
</evidence>
<evidence type="ECO:0000256" key="6">
    <source>
        <dbReference type="ARBA" id="ARBA00022989"/>
    </source>
</evidence>
<evidence type="ECO:0000313" key="11">
    <source>
        <dbReference type="EMBL" id="KAH6889470.1"/>
    </source>
</evidence>
<feature type="transmembrane region" description="Helical" evidence="10">
    <location>
        <begin position="130"/>
        <end position="150"/>
    </location>
</feature>
<accession>A0A9P8W3Q4</accession>
<name>A0A9P8W3Q4_9HYPO</name>
<evidence type="ECO:0000256" key="9">
    <source>
        <dbReference type="ARBA" id="ARBA00072906"/>
    </source>
</evidence>
<keyword evidence="7 10" id="KW-0472">Membrane</keyword>
<feature type="transmembrane region" description="Helical" evidence="10">
    <location>
        <begin position="65"/>
        <end position="85"/>
    </location>
</feature>
<dbReference type="InterPro" id="IPR004695">
    <property type="entry name" value="SLAC1/Mae1/Ssu1/TehA"/>
</dbReference>
<comment type="subcellular location">
    <subcellularLocation>
        <location evidence="1">Cell membrane</location>
        <topology evidence="1">Multi-pass membrane protein</topology>
    </subcellularLocation>
</comment>
<keyword evidence="4" id="KW-1003">Cell membrane</keyword>
<evidence type="ECO:0000256" key="4">
    <source>
        <dbReference type="ARBA" id="ARBA00022475"/>
    </source>
</evidence>
<feature type="transmembrane region" description="Helical" evidence="10">
    <location>
        <begin position="279"/>
        <end position="299"/>
    </location>
</feature>
<keyword evidence="12" id="KW-1185">Reference proteome</keyword>
<gene>
    <name evidence="11" type="ORF">B0T10DRAFT_572937</name>
</gene>
<evidence type="ECO:0000256" key="10">
    <source>
        <dbReference type="SAM" id="Phobius"/>
    </source>
</evidence>
<keyword evidence="5 10" id="KW-0812">Transmembrane</keyword>
<protein>
    <recommendedName>
        <fullName evidence="9">Sulfite efflux pump SSU1</fullName>
    </recommendedName>
</protein>
<dbReference type="InterPro" id="IPR038665">
    <property type="entry name" value="Voltage-dep_anion_channel_sf"/>
</dbReference>
<dbReference type="PANTHER" id="PTHR31686:SF1">
    <property type="entry name" value="SULFITE EFFLUX PUMP SSU1"/>
    <property type="match status" value="1"/>
</dbReference>
<dbReference type="Gene3D" id="1.50.10.150">
    <property type="entry name" value="Voltage-dependent anion channel"/>
    <property type="match status" value="1"/>
</dbReference>
<dbReference type="OrthoDB" id="1099at2759"/>
<keyword evidence="6 10" id="KW-1133">Transmembrane helix</keyword>
<feature type="transmembrane region" description="Helical" evidence="10">
    <location>
        <begin position="305"/>
        <end position="325"/>
    </location>
</feature>
<dbReference type="CDD" id="cd09318">
    <property type="entry name" value="TDT_SSU1"/>
    <property type="match status" value="1"/>
</dbReference>
<evidence type="ECO:0000256" key="8">
    <source>
        <dbReference type="ARBA" id="ARBA00056100"/>
    </source>
</evidence>
<comment type="function">
    <text evidence="8">Sulphite efflux pump required for the secretion of sulphite as a reducing agent. In the presence of sulphite, cystine in keratin is directly cleaved to cysteine and S-sulphocysteine, and thereby, reduced proteins become accessible to hydrolysis by a variety of secreted endo- and exoproteases. Excretion of sulphite mediated by an efflux pump also represents a detoxification pathway for dermatophytes during infection of the epidermal stratum corneum, hair and nails, which are rich in cysteine.</text>
</comment>
<feature type="transmembrane region" description="Helical" evidence="10">
    <location>
        <begin position="19"/>
        <end position="44"/>
    </location>
</feature>
<reference evidence="11 12" key="1">
    <citation type="journal article" date="2021" name="Nat. Commun.">
        <title>Genetic determinants of endophytism in the Arabidopsis root mycobiome.</title>
        <authorList>
            <person name="Mesny F."/>
            <person name="Miyauchi S."/>
            <person name="Thiergart T."/>
            <person name="Pickel B."/>
            <person name="Atanasova L."/>
            <person name="Karlsson M."/>
            <person name="Huettel B."/>
            <person name="Barry K.W."/>
            <person name="Haridas S."/>
            <person name="Chen C."/>
            <person name="Bauer D."/>
            <person name="Andreopoulos W."/>
            <person name="Pangilinan J."/>
            <person name="LaButti K."/>
            <person name="Riley R."/>
            <person name="Lipzen A."/>
            <person name="Clum A."/>
            <person name="Drula E."/>
            <person name="Henrissat B."/>
            <person name="Kohler A."/>
            <person name="Grigoriev I.V."/>
            <person name="Martin F.M."/>
            <person name="Hacquard S."/>
        </authorList>
    </citation>
    <scope>NUCLEOTIDE SEQUENCE [LARGE SCALE GENOMIC DNA]</scope>
    <source>
        <strain evidence="11 12">MPI-CAGE-CH-0241</strain>
    </source>
</reference>
<feature type="transmembrane region" description="Helical" evidence="10">
    <location>
        <begin position="162"/>
        <end position="187"/>
    </location>
</feature>
<dbReference type="Proteomes" id="UP000777438">
    <property type="component" value="Unassembled WGS sequence"/>
</dbReference>
<evidence type="ECO:0000256" key="7">
    <source>
        <dbReference type="ARBA" id="ARBA00023136"/>
    </source>
</evidence>
<dbReference type="EMBL" id="JAGPYM010000011">
    <property type="protein sequence ID" value="KAH6889470.1"/>
    <property type="molecule type" value="Genomic_DNA"/>
</dbReference>
<comment type="similarity">
    <text evidence="2">Belongs to the tellurite-resistance/dicarboxylate transporter (TDT) family.</text>
</comment>
<feature type="transmembrane region" description="Helical" evidence="10">
    <location>
        <begin position="91"/>
        <end position="118"/>
    </location>
</feature>
<evidence type="ECO:0000256" key="3">
    <source>
        <dbReference type="ARBA" id="ARBA00022448"/>
    </source>
</evidence>
<dbReference type="Pfam" id="PF03595">
    <property type="entry name" value="SLAC1"/>
    <property type="match status" value="1"/>
</dbReference>
<proteinExistence type="inferred from homology"/>
<organism evidence="11 12">
    <name type="scientific">Thelonectria olida</name>
    <dbReference type="NCBI Taxonomy" id="1576542"/>
    <lineage>
        <taxon>Eukaryota</taxon>
        <taxon>Fungi</taxon>
        <taxon>Dikarya</taxon>
        <taxon>Ascomycota</taxon>
        <taxon>Pezizomycotina</taxon>
        <taxon>Sordariomycetes</taxon>
        <taxon>Hypocreomycetidae</taxon>
        <taxon>Hypocreales</taxon>
        <taxon>Nectriaceae</taxon>
        <taxon>Thelonectria</taxon>
    </lineage>
</organism>
<dbReference type="InterPro" id="IPR051629">
    <property type="entry name" value="Sulfite_efflux_TDT"/>
</dbReference>
<dbReference type="GO" id="GO:0000319">
    <property type="term" value="F:sulfite transmembrane transporter activity"/>
    <property type="evidence" value="ECO:0007669"/>
    <property type="project" value="TreeGrafter"/>
</dbReference>
<comment type="caution">
    <text evidence="11">The sequence shown here is derived from an EMBL/GenBank/DDBJ whole genome shotgun (WGS) entry which is preliminary data.</text>
</comment>
<evidence type="ECO:0000256" key="2">
    <source>
        <dbReference type="ARBA" id="ARBA00008566"/>
    </source>
</evidence>